<comment type="caution">
    <text evidence="7">The sequence shown here is derived from an EMBL/GenBank/DDBJ whole genome shotgun (WGS) entry which is preliminary data.</text>
</comment>
<gene>
    <name evidence="7" type="ORF">E3N88_09557</name>
</gene>
<keyword evidence="1" id="KW-0433">Leucine-rich repeat</keyword>
<dbReference type="Gene3D" id="3.80.10.10">
    <property type="entry name" value="Ribonuclease Inhibitor"/>
    <property type="match status" value="2"/>
</dbReference>
<dbReference type="GO" id="GO:0043531">
    <property type="term" value="F:ADP binding"/>
    <property type="evidence" value="ECO:0007669"/>
    <property type="project" value="InterPro"/>
</dbReference>
<dbReference type="AlphaFoldDB" id="A0A5N6PLC5"/>
<dbReference type="InterPro" id="IPR032675">
    <property type="entry name" value="LRR_dom_sf"/>
</dbReference>
<dbReference type="Pfam" id="PF23598">
    <property type="entry name" value="LRR_14"/>
    <property type="match status" value="1"/>
</dbReference>
<accession>A0A5N6PLC5</accession>
<evidence type="ECO:0000259" key="4">
    <source>
        <dbReference type="Pfam" id="PF00931"/>
    </source>
</evidence>
<dbReference type="GO" id="GO:0051707">
    <property type="term" value="P:response to other organism"/>
    <property type="evidence" value="ECO:0007669"/>
    <property type="project" value="UniProtKB-ARBA"/>
</dbReference>
<name>A0A5N6PLC5_9ASTR</name>
<dbReference type="InterPro" id="IPR055414">
    <property type="entry name" value="LRR_R13L4/SHOC2-like"/>
</dbReference>
<evidence type="ECO:0000256" key="1">
    <source>
        <dbReference type="ARBA" id="ARBA00022614"/>
    </source>
</evidence>
<evidence type="ECO:0000313" key="8">
    <source>
        <dbReference type="Proteomes" id="UP000326396"/>
    </source>
</evidence>
<dbReference type="GO" id="GO:0006952">
    <property type="term" value="P:defense response"/>
    <property type="evidence" value="ECO:0007669"/>
    <property type="project" value="UniProtKB-KW"/>
</dbReference>
<protein>
    <submittedName>
        <fullName evidence="7">Uncharacterized protein</fullName>
    </submittedName>
</protein>
<feature type="domain" description="NB-ARC" evidence="4">
    <location>
        <begin position="4"/>
        <end position="165"/>
    </location>
</feature>
<keyword evidence="2" id="KW-0677">Repeat</keyword>
<dbReference type="SUPFAM" id="SSF52058">
    <property type="entry name" value="L domain-like"/>
    <property type="match status" value="1"/>
</dbReference>
<dbReference type="Gene3D" id="3.40.50.300">
    <property type="entry name" value="P-loop containing nucleotide triphosphate hydrolases"/>
    <property type="match status" value="1"/>
</dbReference>
<dbReference type="PRINTS" id="PR00364">
    <property type="entry name" value="DISEASERSIST"/>
</dbReference>
<feature type="domain" description="Disease resistance protein Roq1-like winged-helix" evidence="5">
    <location>
        <begin position="233"/>
        <end position="302"/>
    </location>
</feature>
<organism evidence="7 8">
    <name type="scientific">Mikania micrantha</name>
    <name type="common">bitter vine</name>
    <dbReference type="NCBI Taxonomy" id="192012"/>
    <lineage>
        <taxon>Eukaryota</taxon>
        <taxon>Viridiplantae</taxon>
        <taxon>Streptophyta</taxon>
        <taxon>Embryophyta</taxon>
        <taxon>Tracheophyta</taxon>
        <taxon>Spermatophyta</taxon>
        <taxon>Magnoliopsida</taxon>
        <taxon>eudicotyledons</taxon>
        <taxon>Gunneridae</taxon>
        <taxon>Pentapetalae</taxon>
        <taxon>asterids</taxon>
        <taxon>campanulids</taxon>
        <taxon>Asterales</taxon>
        <taxon>Asteraceae</taxon>
        <taxon>Asteroideae</taxon>
        <taxon>Heliantheae alliance</taxon>
        <taxon>Eupatorieae</taxon>
        <taxon>Mikania</taxon>
    </lineage>
</organism>
<dbReference type="InterPro" id="IPR042197">
    <property type="entry name" value="Apaf_helical"/>
</dbReference>
<evidence type="ECO:0000256" key="3">
    <source>
        <dbReference type="ARBA" id="ARBA00022821"/>
    </source>
</evidence>
<dbReference type="Pfam" id="PF00931">
    <property type="entry name" value="NB-ARC"/>
    <property type="match status" value="1"/>
</dbReference>
<keyword evidence="8" id="KW-1185">Reference proteome</keyword>
<dbReference type="Pfam" id="PF23282">
    <property type="entry name" value="WHD_ROQ1"/>
    <property type="match status" value="1"/>
</dbReference>
<evidence type="ECO:0000256" key="2">
    <source>
        <dbReference type="ARBA" id="ARBA00022737"/>
    </source>
</evidence>
<dbReference type="InterPro" id="IPR002182">
    <property type="entry name" value="NB-ARC"/>
</dbReference>
<dbReference type="EMBL" id="SZYD01000004">
    <property type="protein sequence ID" value="KAD6454851.1"/>
    <property type="molecule type" value="Genomic_DNA"/>
</dbReference>
<dbReference type="InterPro" id="IPR027417">
    <property type="entry name" value="P-loop_NTPase"/>
</dbReference>
<dbReference type="Gene3D" id="1.10.8.430">
    <property type="entry name" value="Helical domain of apoptotic protease-activating factors"/>
    <property type="match status" value="1"/>
</dbReference>
<dbReference type="InterPro" id="IPR036390">
    <property type="entry name" value="WH_DNA-bd_sf"/>
</dbReference>
<dbReference type="InterPro" id="IPR044974">
    <property type="entry name" value="Disease_R_plants"/>
</dbReference>
<dbReference type="SUPFAM" id="SSF46785">
    <property type="entry name" value="Winged helix' DNA-binding domain"/>
    <property type="match status" value="1"/>
</dbReference>
<dbReference type="InterPro" id="IPR058192">
    <property type="entry name" value="WHD_ROQ1-like"/>
</dbReference>
<reference evidence="7 8" key="1">
    <citation type="submission" date="2019-05" db="EMBL/GenBank/DDBJ databases">
        <title>Mikania micrantha, genome provides insights into the molecular mechanism of rapid growth.</title>
        <authorList>
            <person name="Liu B."/>
        </authorList>
    </citation>
    <scope>NUCLEOTIDE SEQUENCE [LARGE SCALE GENOMIC DNA]</scope>
    <source>
        <strain evidence="7">NLD-2019</strain>
        <tissue evidence="7">Leaf</tissue>
    </source>
</reference>
<feature type="domain" description="Disease resistance R13L4/SHOC-2-like LRR" evidence="6">
    <location>
        <begin position="551"/>
        <end position="695"/>
    </location>
</feature>
<dbReference type="OrthoDB" id="1738924at2759"/>
<dbReference type="PANTHER" id="PTHR11017">
    <property type="entry name" value="LEUCINE-RICH REPEAT-CONTAINING PROTEIN"/>
    <property type="match status" value="1"/>
</dbReference>
<proteinExistence type="predicted"/>
<dbReference type="Proteomes" id="UP000326396">
    <property type="component" value="Linkage Group LG12"/>
</dbReference>
<sequence length="777" mass="87857">MDSEDDVQTVGIWGMGGAGKTTLARAVFDHISIWFEGNSFVENVRECSKGSLSGLKKLQKQVLKDVLNDQSIHVTSISDGINKMKKTMPGRKVLVVLDDVDDIDQLEALAGNANWFKPGSRIIITTRDKQVLIAQGVNADNIYNISLLSREEAICLFSRHAFRREVPIQGYEELSGKVVHYAAGLPLTVKVLGSFLYGITDQPKWVDTLERLKTIPLEKTLKKLEISYDGLENDHKEIFLDVACILKGEPKDKAIKILEGCGFHAQIGLEVLEQKSLINILDYGTLSMHDHLEEMGRNIVRRLHPDEPNRHSRLWVKKEIEEILINDLGTKATRSMNLMYPGIHPAIVMKSLRKMKELRLLCVFDGNKTWEIDEGVEYLPNSLRSLNWSGFALSCLPQTFQANNLVNLEMPWSYISQLWEGGERKVLEKLRFIDLFSSKLRTFDLGMTRNLETLNLKIHAPVGSLKKLTSLKLNGCSRFEYVGVSIHQNSLAMLELIVEPLGICPLHPNSNLPKFKHQCKYGEVLPLSGGNIEKLISFGLCACTNLESFSASICGLQHLTALTLEGCIPEVPKDLWKLESLEQLTLSMKEINHLPDNICMLKHLKYLDLKSCWLLEQLPMDLGGLQCLEELHLTDCISLRDIPNNICKLKFLKKLHLPYCIQVEKLPEELGPQVWSCSILKSITNFKKSKLPKLKFLKVSGSKVVEMSDGSQKTRCKYCDMLLAKESNTSLKKHITKPFCKALKNDPESQQTQISNDGRIFHYNVDAVRDRIAKFVI</sequence>
<keyword evidence="3" id="KW-0611">Plant defense</keyword>
<evidence type="ECO:0000259" key="6">
    <source>
        <dbReference type="Pfam" id="PF23598"/>
    </source>
</evidence>
<evidence type="ECO:0000259" key="5">
    <source>
        <dbReference type="Pfam" id="PF23282"/>
    </source>
</evidence>
<dbReference type="PANTHER" id="PTHR11017:SF577">
    <property type="entry name" value="DISEASE RESISTANCE PROTEIN (TIR-NBS-LRR CLASS), PUTATIVE-RELATED"/>
    <property type="match status" value="1"/>
</dbReference>
<dbReference type="SUPFAM" id="SSF52540">
    <property type="entry name" value="P-loop containing nucleoside triphosphate hydrolases"/>
    <property type="match status" value="1"/>
</dbReference>
<evidence type="ECO:0000313" key="7">
    <source>
        <dbReference type="EMBL" id="KAD6454851.1"/>
    </source>
</evidence>